<proteinExistence type="predicted"/>
<dbReference type="InterPro" id="IPR036890">
    <property type="entry name" value="HATPase_C_sf"/>
</dbReference>
<dbReference type="Pfam" id="PF02518">
    <property type="entry name" value="HATPase_c"/>
    <property type="match status" value="1"/>
</dbReference>
<dbReference type="Pfam" id="PF00512">
    <property type="entry name" value="HisKA"/>
    <property type="match status" value="1"/>
</dbReference>
<evidence type="ECO:0000256" key="9">
    <source>
        <dbReference type="ARBA" id="ARBA00022777"/>
    </source>
</evidence>
<dbReference type="SMART" id="SM00388">
    <property type="entry name" value="HisKA"/>
    <property type="match status" value="1"/>
</dbReference>
<dbReference type="PROSITE" id="PS50109">
    <property type="entry name" value="HIS_KIN"/>
    <property type="match status" value="1"/>
</dbReference>
<dbReference type="CDD" id="cd00082">
    <property type="entry name" value="HisKA"/>
    <property type="match status" value="1"/>
</dbReference>
<evidence type="ECO:0000259" key="15">
    <source>
        <dbReference type="PROSITE" id="PS50109"/>
    </source>
</evidence>
<comment type="catalytic activity">
    <reaction evidence="1">
        <text>ATP + protein L-histidine = ADP + protein N-phospho-L-histidine.</text>
        <dbReference type="EC" id="2.7.13.3"/>
    </reaction>
</comment>
<dbReference type="Gene3D" id="1.10.287.130">
    <property type="match status" value="1"/>
</dbReference>
<organism evidence="17 18">
    <name type="scientific">Psychromonas marina</name>
    <dbReference type="NCBI Taxonomy" id="88364"/>
    <lineage>
        <taxon>Bacteria</taxon>
        <taxon>Pseudomonadati</taxon>
        <taxon>Pseudomonadota</taxon>
        <taxon>Gammaproteobacteria</taxon>
        <taxon>Alteromonadales</taxon>
        <taxon>Psychromonadaceae</taxon>
        <taxon>Psychromonas</taxon>
    </lineage>
</organism>
<evidence type="ECO:0000256" key="5">
    <source>
        <dbReference type="ARBA" id="ARBA00022553"/>
    </source>
</evidence>
<dbReference type="SMART" id="SM00387">
    <property type="entry name" value="HATPase_c"/>
    <property type="match status" value="1"/>
</dbReference>
<evidence type="ECO:0000256" key="2">
    <source>
        <dbReference type="ARBA" id="ARBA00004651"/>
    </source>
</evidence>
<dbReference type="RefSeq" id="WP_284203189.1">
    <property type="nucleotide sequence ID" value="NZ_BSPQ01000002.1"/>
</dbReference>
<dbReference type="GO" id="GO:0016301">
    <property type="term" value="F:kinase activity"/>
    <property type="evidence" value="ECO:0007669"/>
    <property type="project" value="UniProtKB-KW"/>
</dbReference>
<comment type="subcellular location">
    <subcellularLocation>
        <location evidence="2">Cell membrane</location>
        <topology evidence="2">Multi-pass membrane protein</topology>
    </subcellularLocation>
</comment>
<dbReference type="Gene3D" id="2.60.40.1190">
    <property type="match status" value="1"/>
</dbReference>
<evidence type="ECO:0000256" key="4">
    <source>
        <dbReference type="ARBA" id="ARBA00022475"/>
    </source>
</evidence>
<evidence type="ECO:0000259" key="16">
    <source>
        <dbReference type="PROSITE" id="PS50885"/>
    </source>
</evidence>
<dbReference type="Pfam" id="PF00672">
    <property type="entry name" value="HAMP"/>
    <property type="match status" value="1"/>
</dbReference>
<accession>A0ABQ6DY25</accession>
<evidence type="ECO:0000256" key="10">
    <source>
        <dbReference type="ARBA" id="ARBA00022840"/>
    </source>
</evidence>
<protein>
    <recommendedName>
        <fullName evidence="3">histidine kinase</fullName>
        <ecNumber evidence="3">2.7.13.3</ecNumber>
    </recommendedName>
</protein>
<keyword evidence="5" id="KW-0597">Phosphoprotein</keyword>
<dbReference type="PANTHER" id="PTHR45528:SF1">
    <property type="entry name" value="SENSOR HISTIDINE KINASE CPXA"/>
    <property type="match status" value="1"/>
</dbReference>
<dbReference type="InterPro" id="IPR022510">
    <property type="entry name" value="Sortase_His-kinase"/>
</dbReference>
<gene>
    <name evidence="17" type="ORF">GCM10007916_11330</name>
</gene>
<dbReference type="InterPro" id="IPR003660">
    <property type="entry name" value="HAMP_dom"/>
</dbReference>
<evidence type="ECO:0000256" key="3">
    <source>
        <dbReference type="ARBA" id="ARBA00012438"/>
    </source>
</evidence>
<keyword evidence="9 17" id="KW-0418">Kinase</keyword>
<dbReference type="EMBL" id="BSPQ01000002">
    <property type="protein sequence ID" value="GLS90066.1"/>
    <property type="molecule type" value="Genomic_DNA"/>
</dbReference>
<comment type="caution">
    <text evidence="17">The sequence shown here is derived from an EMBL/GenBank/DDBJ whole genome shotgun (WGS) entry which is preliminary data.</text>
</comment>
<keyword evidence="11 14" id="KW-1133">Transmembrane helix</keyword>
<dbReference type="InterPro" id="IPR050398">
    <property type="entry name" value="HssS/ArlS-like"/>
</dbReference>
<dbReference type="InterPro" id="IPR003594">
    <property type="entry name" value="HATPase_dom"/>
</dbReference>
<evidence type="ECO:0000313" key="18">
    <source>
        <dbReference type="Proteomes" id="UP001157353"/>
    </source>
</evidence>
<feature type="transmembrane region" description="Helical" evidence="14">
    <location>
        <begin position="441"/>
        <end position="461"/>
    </location>
</feature>
<keyword evidence="12" id="KW-0902">Two-component regulatory system</keyword>
<feature type="domain" description="HAMP" evidence="16">
    <location>
        <begin position="461"/>
        <end position="516"/>
    </location>
</feature>
<keyword evidence="4" id="KW-1003">Cell membrane</keyword>
<dbReference type="PROSITE" id="PS50885">
    <property type="entry name" value="HAMP"/>
    <property type="match status" value="1"/>
</dbReference>
<dbReference type="CDD" id="cd09622">
    <property type="entry name" value="CBM9_like_HisKa"/>
    <property type="match status" value="1"/>
</dbReference>
<dbReference type="Proteomes" id="UP001157353">
    <property type="component" value="Unassembled WGS sequence"/>
</dbReference>
<dbReference type="InterPro" id="IPR036097">
    <property type="entry name" value="HisK_dim/P_sf"/>
</dbReference>
<evidence type="ECO:0000256" key="13">
    <source>
        <dbReference type="ARBA" id="ARBA00023136"/>
    </source>
</evidence>
<dbReference type="CDD" id="cd06225">
    <property type="entry name" value="HAMP"/>
    <property type="match status" value="1"/>
</dbReference>
<evidence type="ECO:0000256" key="12">
    <source>
        <dbReference type="ARBA" id="ARBA00023012"/>
    </source>
</evidence>
<dbReference type="EC" id="2.7.13.3" evidence="3"/>
<evidence type="ECO:0000256" key="8">
    <source>
        <dbReference type="ARBA" id="ARBA00022741"/>
    </source>
</evidence>
<keyword evidence="18" id="KW-1185">Reference proteome</keyword>
<evidence type="ECO:0000256" key="14">
    <source>
        <dbReference type="SAM" id="Phobius"/>
    </source>
</evidence>
<dbReference type="Gene3D" id="6.10.340.10">
    <property type="match status" value="1"/>
</dbReference>
<reference evidence="18" key="1">
    <citation type="journal article" date="2019" name="Int. J. Syst. Evol. Microbiol.">
        <title>The Global Catalogue of Microorganisms (GCM) 10K type strain sequencing project: providing services to taxonomists for standard genome sequencing and annotation.</title>
        <authorList>
            <consortium name="The Broad Institute Genomics Platform"/>
            <consortium name="The Broad Institute Genome Sequencing Center for Infectious Disease"/>
            <person name="Wu L."/>
            <person name="Ma J."/>
        </authorList>
    </citation>
    <scope>NUCLEOTIDE SEQUENCE [LARGE SCALE GENOMIC DNA]</scope>
    <source>
        <strain evidence="18">NBRC 103166</strain>
    </source>
</reference>
<dbReference type="Gene3D" id="3.30.565.10">
    <property type="entry name" value="Histidine kinase-like ATPase, C-terminal domain"/>
    <property type="match status" value="1"/>
</dbReference>
<feature type="domain" description="Histidine kinase" evidence="15">
    <location>
        <begin position="524"/>
        <end position="739"/>
    </location>
</feature>
<keyword evidence="8" id="KW-0547">Nucleotide-binding</keyword>
<evidence type="ECO:0000256" key="7">
    <source>
        <dbReference type="ARBA" id="ARBA00022692"/>
    </source>
</evidence>
<evidence type="ECO:0000313" key="17">
    <source>
        <dbReference type="EMBL" id="GLS90066.1"/>
    </source>
</evidence>
<dbReference type="NCBIfam" id="TIGR03785">
    <property type="entry name" value="marine_sort_HK"/>
    <property type="match status" value="1"/>
</dbReference>
<dbReference type="InterPro" id="IPR005467">
    <property type="entry name" value="His_kinase_dom"/>
</dbReference>
<name>A0ABQ6DY25_9GAMM</name>
<dbReference type="SUPFAM" id="SSF49344">
    <property type="entry name" value="CBD9-like"/>
    <property type="match status" value="1"/>
</dbReference>
<dbReference type="SUPFAM" id="SSF47384">
    <property type="entry name" value="Homodimeric domain of signal transducing histidine kinase"/>
    <property type="match status" value="1"/>
</dbReference>
<keyword evidence="10" id="KW-0067">ATP-binding</keyword>
<keyword evidence="6" id="KW-0808">Transferase</keyword>
<dbReference type="InterPro" id="IPR003661">
    <property type="entry name" value="HisK_dim/P_dom"/>
</dbReference>
<keyword evidence="7 14" id="KW-0812">Transmembrane</keyword>
<dbReference type="SUPFAM" id="SSF55874">
    <property type="entry name" value="ATPase domain of HSP90 chaperone/DNA topoisomerase II/histidine kinase"/>
    <property type="match status" value="1"/>
</dbReference>
<sequence>MAISRTVKGFFLSLKMSLGLRAKMILLASFLLVLPLLGYQYIVEMESFLRQGQEQTLVGTTRAVATALHERPTLFNAQASFLNRVEDGKDLYAYELQKPITIDGNLADWQADLSKSLVYDKQHAVYRQHDDANIPDPNPISFRQMVGTRGEYLYGYLQVTDKFPTFRATGSRFLDKNDHLIIALSSPQNSLQRYIISVQKSGWFNAYNLTDKNNNDLPLQREKRIHGYWQQTETGYNIEFRLPVAMLGDKLGFALHTTSSTTAPSSVSNIESIIATSNTNNLAQLGTILVPSPEIDKILNGLSHTQSRLWVVDRHQRVLATAGDIHQAQGVWGSDQNSNKSTWWQHIENTLLKPVYGLFFNKPNSNFVDELAGLTQLDSDFINQALSGQSQSSWRLTSDHQAMILSAASPIFVGDKVMGMVVAEETTNGIRTLRNQALTKLFNVLIAVIVIATLVLFLFTANIATRVRKLRDQAEQAIDEQGRISAALTPSTSKDEIGDLSRSLAEMVDRLGEYHRYLEKLPSRLSHELGTPVAVVCSSLENLAMQPQDEESKKYIERSQTGILRLNRILTNMSEATRLEQSLQSGENITLCLNELLNGCVQGYQMTYSEQTFIFNSASKNNININADPDFMVQCLDKLINNAVEFNTPPDAINIRLSCEQKIALIEVENSGPVLPADMSDELLNSMVSVRAKNTPDKTHLGLGLFIAKMICDYHHGSININNNQDNSGVIVSLRFPLI</sequence>
<evidence type="ECO:0000256" key="6">
    <source>
        <dbReference type="ARBA" id="ARBA00022679"/>
    </source>
</evidence>
<keyword evidence="13 14" id="KW-0472">Membrane</keyword>
<dbReference type="PANTHER" id="PTHR45528">
    <property type="entry name" value="SENSOR HISTIDINE KINASE CPXA"/>
    <property type="match status" value="1"/>
</dbReference>
<evidence type="ECO:0000256" key="1">
    <source>
        <dbReference type="ARBA" id="ARBA00000085"/>
    </source>
</evidence>
<evidence type="ECO:0000256" key="11">
    <source>
        <dbReference type="ARBA" id="ARBA00022989"/>
    </source>
</evidence>
<dbReference type="SMART" id="SM00304">
    <property type="entry name" value="HAMP"/>
    <property type="match status" value="1"/>
</dbReference>